<evidence type="ECO:0000313" key="7">
    <source>
        <dbReference type="EMBL" id="HIU38110.1"/>
    </source>
</evidence>
<reference evidence="7" key="1">
    <citation type="submission" date="2020-10" db="EMBL/GenBank/DDBJ databases">
        <authorList>
            <person name="Gilroy R."/>
        </authorList>
    </citation>
    <scope>NUCLEOTIDE SEQUENCE</scope>
    <source>
        <strain evidence="7">17073</strain>
    </source>
</reference>
<gene>
    <name evidence="7" type="ORF">IAD18_00385</name>
</gene>
<feature type="domain" description="GYF" evidence="6">
    <location>
        <begin position="5"/>
        <end position="49"/>
    </location>
</feature>
<keyword evidence="4 5" id="KW-0472">Membrane</keyword>
<evidence type="ECO:0000313" key="8">
    <source>
        <dbReference type="Proteomes" id="UP000824076"/>
    </source>
</evidence>
<name>A0A9D1LFY4_9BACT</name>
<feature type="transmembrane region" description="Helical" evidence="5">
    <location>
        <begin position="120"/>
        <end position="144"/>
    </location>
</feature>
<dbReference type="EMBL" id="DVMS01000010">
    <property type="protein sequence ID" value="HIU38110.1"/>
    <property type="molecule type" value="Genomic_DNA"/>
</dbReference>
<dbReference type="GO" id="GO:0016020">
    <property type="term" value="C:membrane"/>
    <property type="evidence" value="ECO:0007669"/>
    <property type="project" value="UniProtKB-SubCell"/>
</dbReference>
<accession>A0A9D1LFY4</accession>
<feature type="transmembrane region" description="Helical" evidence="5">
    <location>
        <begin position="75"/>
        <end position="99"/>
    </location>
</feature>
<dbReference type="Proteomes" id="UP000824076">
    <property type="component" value="Unassembled WGS sequence"/>
</dbReference>
<reference evidence="7" key="2">
    <citation type="journal article" date="2021" name="PeerJ">
        <title>Extensive microbial diversity within the chicken gut microbiome revealed by metagenomics and culture.</title>
        <authorList>
            <person name="Gilroy R."/>
            <person name="Ravi A."/>
            <person name="Getino M."/>
            <person name="Pursley I."/>
            <person name="Horton D.L."/>
            <person name="Alikhan N.F."/>
            <person name="Baker D."/>
            <person name="Gharbi K."/>
            <person name="Hall N."/>
            <person name="Watson M."/>
            <person name="Adriaenssens E.M."/>
            <person name="Foster-Nyarko E."/>
            <person name="Jarju S."/>
            <person name="Secka A."/>
            <person name="Antonio M."/>
            <person name="Oren A."/>
            <person name="Chaudhuri R.R."/>
            <person name="La Ragione R."/>
            <person name="Hildebrand F."/>
            <person name="Pallen M.J."/>
        </authorList>
    </citation>
    <scope>NUCLEOTIDE SEQUENCE</scope>
    <source>
        <strain evidence="7">17073</strain>
    </source>
</reference>
<evidence type="ECO:0000256" key="4">
    <source>
        <dbReference type="ARBA" id="ARBA00023136"/>
    </source>
</evidence>
<dbReference type="InterPro" id="IPR007593">
    <property type="entry name" value="CD225/Dispanin_fam"/>
</dbReference>
<dbReference type="Pfam" id="PF14237">
    <property type="entry name" value="GYF_2"/>
    <property type="match status" value="1"/>
</dbReference>
<evidence type="ECO:0000256" key="3">
    <source>
        <dbReference type="ARBA" id="ARBA00022989"/>
    </source>
</evidence>
<evidence type="ECO:0000256" key="2">
    <source>
        <dbReference type="ARBA" id="ARBA00022692"/>
    </source>
</evidence>
<comment type="subcellular location">
    <subcellularLocation>
        <location evidence="1">Membrane</location>
    </subcellularLocation>
</comment>
<dbReference type="PANTHER" id="PTHR14948">
    <property type="entry name" value="NG5"/>
    <property type="match status" value="1"/>
</dbReference>
<dbReference type="AlphaFoldDB" id="A0A9D1LFY4"/>
<evidence type="ECO:0000256" key="1">
    <source>
        <dbReference type="ARBA" id="ARBA00004370"/>
    </source>
</evidence>
<keyword evidence="2 5" id="KW-0812">Transmembrane</keyword>
<keyword evidence="3 5" id="KW-1133">Transmembrane helix</keyword>
<dbReference type="Pfam" id="PF04505">
    <property type="entry name" value="CD225"/>
    <property type="match status" value="1"/>
</dbReference>
<organism evidence="7 8">
    <name type="scientific">Candidatus Limisoma intestinavium</name>
    <dbReference type="NCBI Taxonomy" id="2840856"/>
    <lineage>
        <taxon>Bacteria</taxon>
        <taxon>Pseudomonadati</taxon>
        <taxon>Bacteroidota</taxon>
        <taxon>Bacteroidia</taxon>
        <taxon>Bacteroidales</taxon>
        <taxon>Candidatus Limisoma</taxon>
    </lineage>
</organism>
<comment type="caution">
    <text evidence="7">The sequence shown here is derived from an EMBL/GenBank/DDBJ whole genome shotgun (WGS) entry which is preliminary data.</text>
</comment>
<dbReference type="InterPro" id="IPR051423">
    <property type="entry name" value="CD225/Dispanin"/>
</dbReference>
<protein>
    <submittedName>
        <fullName evidence="7">CD225/dispanin family protein</fullName>
    </submittedName>
</protein>
<proteinExistence type="predicted"/>
<evidence type="ECO:0000256" key="5">
    <source>
        <dbReference type="SAM" id="Phobius"/>
    </source>
</evidence>
<dbReference type="InterPro" id="IPR025640">
    <property type="entry name" value="GYF_2"/>
</dbReference>
<sequence>MDKYYYLGPEGRQMGPYSFSELRSRITPETIVWREGMDDWAPASTVPELDELFRSSTPPHASAFTPPPVKKPDNWLVWSILSTLFCCLPFGVVAIVYSAQVDSQWYRGEHERAINSARKAKNFTIASVICSVVVWIVYFILLAIGMTAGVVGI</sequence>
<dbReference type="PANTHER" id="PTHR14948:SF25">
    <property type="entry name" value="DUF4190 DOMAIN-CONTAINING PROTEIN"/>
    <property type="match status" value="1"/>
</dbReference>
<evidence type="ECO:0000259" key="6">
    <source>
        <dbReference type="Pfam" id="PF14237"/>
    </source>
</evidence>